<protein>
    <recommendedName>
        <fullName evidence="2">CPXCG motif-containing cysteine-rich protein</fullName>
    </recommendedName>
</protein>
<proteinExistence type="predicted"/>
<organism evidence="1">
    <name type="scientific">marine metagenome</name>
    <dbReference type="NCBI Taxonomy" id="408172"/>
    <lineage>
        <taxon>unclassified sequences</taxon>
        <taxon>metagenomes</taxon>
        <taxon>ecological metagenomes</taxon>
    </lineage>
</organism>
<dbReference type="InterPro" id="IPR017143">
    <property type="entry name" value="UCP037225"/>
</dbReference>
<evidence type="ECO:0000313" key="1">
    <source>
        <dbReference type="EMBL" id="SVA35584.1"/>
    </source>
</evidence>
<reference evidence="1" key="1">
    <citation type="submission" date="2018-05" db="EMBL/GenBank/DDBJ databases">
        <authorList>
            <person name="Lanie J.A."/>
            <person name="Ng W.-L."/>
            <person name="Kazmierczak K.M."/>
            <person name="Andrzejewski T.M."/>
            <person name="Davidsen T.M."/>
            <person name="Wayne K.J."/>
            <person name="Tettelin H."/>
            <person name="Glass J.I."/>
            <person name="Rusch D."/>
            <person name="Podicherti R."/>
            <person name="Tsui H.-C.T."/>
            <person name="Winkler M.E."/>
        </authorList>
    </citation>
    <scope>NUCLEOTIDE SEQUENCE</scope>
</reference>
<evidence type="ECO:0008006" key="2">
    <source>
        <dbReference type="Google" id="ProtNLM"/>
    </source>
</evidence>
<dbReference type="PIRSF" id="PIRSF037225">
    <property type="entry name" value="UCP037225"/>
    <property type="match status" value="1"/>
</dbReference>
<sequence>MDTQSVRCPYCGEWLEIFIDRSVRQQEYIEDCQVCCRPITLTVTLDATDNRVTDVQARTEEAL</sequence>
<dbReference type="InterPro" id="IPR025990">
    <property type="entry name" value="zinc_ribbon_bacterial"/>
</dbReference>
<dbReference type="AlphaFoldDB" id="A0A381V5V1"/>
<dbReference type="Pfam" id="PF14255">
    <property type="entry name" value="Zn_ribbon_21"/>
    <property type="match status" value="1"/>
</dbReference>
<gene>
    <name evidence="1" type="ORF">METZ01_LOCUS88438</name>
</gene>
<accession>A0A381V5V1</accession>
<name>A0A381V5V1_9ZZZZ</name>
<dbReference type="EMBL" id="UINC01007897">
    <property type="protein sequence ID" value="SVA35584.1"/>
    <property type="molecule type" value="Genomic_DNA"/>
</dbReference>